<dbReference type="CDD" id="cd08268">
    <property type="entry name" value="MDR2"/>
    <property type="match status" value="1"/>
</dbReference>
<dbReference type="SUPFAM" id="SSF51735">
    <property type="entry name" value="NAD(P)-binding Rossmann-fold domains"/>
    <property type="match status" value="1"/>
</dbReference>
<comment type="caution">
    <text evidence="3">The sequence shown here is derived from an EMBL/GenBank/DDBJ whole genome shotgun (WGS) entry which is preliminary data.</text>
</comment>
<reference evidence="3 4" key="1">
    <citation type="submission" date="2023-07" db="EMBL/GenBank/DDBJ databases">
        <authorList>
            <person name="Girao M."/>
            <person name="Carvalho M.F."/>
        </authorList>
    </citation>
    <scope>NUCLEOTIDE SEQUENCE [LARGE SCALE GENOMIC DNA]</scope>
    <source>
        <strain evidence="3 4">YIM65754</strain>
    </source>
</reference>
<keyword evidence="1" id="KW-0521">NADP</keyword>
<feature type="domain" description="Enoyl reductase (ER)" evidence="2">
    <location>
        <begin position="11"/>
        <end position="320"/>
    </location>
</feature>
<dbReference type="InterPro" id="IPR036291">
    <property type="entry name" value="NAD(P)-bd_dom_sf"/>
</dbReference>
<name>A0ABU7L744_9NOCA</name>
<evidence type="ECO:0000259" key="2">
    <source>
        <dbReference type="SMART" id="SM00829"/>
    </source>
</evidence>
<evidence type="ECO:0000313" key="3">
    <source>
        <dbReference type="EMBL" id="MEE2057361.1"/>
    </source>
</evidence>
<keyword evidence="4" id="KW-1185">Reference proteome</keyword>
<dbReference type="InterPro" id="IPR013154">
    <property type="entry name" value="ADH-like_N"/>
</dbReference>
<dbReference type="Gene3D" id="3.90.180.10">
    <property type="entry name" value="Medium-chain alcohol dehydrogenases, catalytic domain"/>
    <property type="match status" value="1"/>
</dbReference>
<dbReference type="InterPro" id="IPR020843">
    <property type="entry name" value="ER"/>
</dbReference>
<dbReference type="EMBL" id="JAUTXY010000002">
    <property type="protein sequence ID" value="MEE2057361.1"/>
    <property type="molecule type" value="Genomic_DNA"/>
</dbReference>
<organism evidence="3 4">
    <name type="scientific">Rhodococcus artemisiae</name>
    <dbReference type="NCBI Taxonomy" id="714159"/>
    <lineage>
        <taxon>Bacteria</taxon>
        <taxon>Bacillati</taxon>
        <taxon>Actinomycetota</taxon>
        <taxon>Actinomycetes</taxon>
        <taxon>Mycobacteriales</taxon>
        <taxon>Nocardiaceae</taxon>
        <taxon>Rhodococcus</taxon>
    </lineage>
</organism>
<dbReference type="InterPro" id="IPR011032">
    <property type="entry name" value="GroES-like_sf"/>
</dbReference>
<dbReference type="Pfam" id="PF08240">
    <property type="entry name" value="ADH_N"/>
    <property type="match status" value="1"/>
</dbReference>
<dbReference type="InterPro" id="IPR013149">
    <property type="entry name" value="ADH-like_C"/>
</dbReference>
<dbReference type="Gene3D" id="3.40.50.720">
    <property type="entry name" value="NAD(P)-binding Rossmann-like Domain"/>
    <property type="match status" value="1"/>
</dbReference>
<evidence type="ECO:0000313" key="4">
    <source>
        <dbReference type="Proteomes" id="UP001336020"/>
    </source>
</evidence>
<dbReference type="Pfam" id="PF00107">
    <property type="entry name" value="ADH_zinc_N"/>
    <property type="match status" value="1"/>
</dbReference>
<protein>
    <submittedName>
        <fullName evidence="3">Zinc-dependent alcohol dehydrogenase family protein</fullName>
    </submittedName>
</protein>
<dbReference type="SMART" id="SM00829">
    <property type="entry name" value="PKS_ER"/>
    <property type="match status" value="1"/>
</dbReference>
<dbReference type="PANTHER" id="PTHR44154">
    <property type="entry name" value="QUINONE OXIDOREDUCTASE"/>
    <property type="match status" value="1"/>
</dbReference>
<dbReference type="SUPFAM" id="SSF50129">
    <property type="entry name" value="GroES-like"/>
    <property type="match status" value="1"/>
</dbReference>
<gene>
    <name evidence="3" type="ORF">Q7514_07445</name>
</gene>
<dbReference type="Proteomes" id="UP001336020">
    <property type="component" value="Unassembled WGS sequence"/>
</dbReference>
<dbReference type="InterPro" id="IPR051603">
    <property type="entry name" value="Zinc-ADH_QOR/CCCR"/>
</dbReference>
<sequence length="322" mass="33903">MPRVVIFDRTGDPDVLRIVDEPAAGEVRIKMEAIGLNRLDQMMREGTYPRPIHLPHARIGCEGTGTIDAVGEGVEEFRVGDAVIVTALPASDLNGTYADYTTVPAHAVIARPDSLDAVHSAALWVAGSTAYGALIEKAHMRPADHVLITAASSGVGLAAIQVANQIGAVPIAITRRATKRDALLAAGASAVIVTDEDDLQESVRRLTGSVGADIILDSVMGPGLSDLAQTARPGGTLVAVGWLDPRPAPFPMTGPLTIHRYVGFELLLDPDTTRRIAAFLSAGARSGTLQPTIDSVFTLDDIARAHRHLETGDQIGKIVVTV</sequence>
<proteinExistence type="predicted"/>
<evidence type="ECO:0000256" key="1">
    <source>
        <dbReference type="ARBA" id="ARBA00022857"/>
    </source>
</evidence>
<dbReference type="RefSeq" id="WP_330132606.1">
    <property type="nucleotide sequence ID" value="NZ_JAUTXY010000002.1"/>
</dbReference>
<dbReference type="PANTHER" id="PTHR44154:SF1">
    <property type="entry name" value="QUINONE OXIDOREDUCTASE"/>
    <property type="match status" value="1"/>
</dbReference>
<accession>A0ABU7L744</accession>